<keyword evidence="3" id="KW-0378">Hydrolase</keyword>
<evidence type="ECO:0000259" key="6">
    <source>
        <dbReference type="PROSITE" id="PS50600"/>
    </source>
</evidence>
<feature type="compositionally biased region" description="Low complexity" evidence="5">
    <location>
        <begin position="210"/>
        <end position="220"/>
    </location>
</feature>
<dbReference type="PANTHER" id="PTHR12606">
    <property type="entry name" value="SENTRIN/SUMO-SPECIFIC PROTEASE"/>
    <property type="match status" value="1"/>
</dbReference>
<feature type="region of interest" description="Disordered" evidence="5">
    <location>
        <begin position="1"/>
        <end position="25"/>
    </location>
</feature>
<evidence type="ECO:0000313" key="8">
    <source>
        <dbReference type="Proteomes" id="UP000241818"/>
    </source>
</evidence>
<evidence type="ECO:0000313" key="7">
    <source>
        <dbReference type="EMBL" id="PSS22146.1"/>
    </source>
</evidence>
<dbReference type="STRING" id="857342.A0A2T3B5X5"/>
<name>A0A2T3B5X5_AMORE</name>
<dbReference type="PROSITE" id="PS50600">
    <property type="entry name" value="ULP_PROTEASE"/>
    <property type="match status" value="1"/>
</dbReference>
<feature type="domain" description="Ubiquitin-like protease family profile" evidence="6">
    <location>
        <begin position="327"/>
        <end position="503"/>
    </location>
</feature>
<dbReference type="Gene3D" id="3.40.395.10">
    <property type="entry name" value="Adenoviral Proteinase, Chain A"/>
    <property type="match status" value="1"/>
</dbReference>
<dbReference type="GeneID" id="36570571"/>
<dbReference type="PANTHER" id="PTHR12606:SF141">
    <property type="entry name" value="GH15225P-RELATED"/>
    <property type="match status" value="1"/>
</dbReference>
<dbReference type="Pfam" id="PF02902">
    <property type="entry name" value="Peptidase_C48"/>
    <property type="match status" value="1"/>
</dbReference>
<dbReference type="AlphaFoldDB" id="A0A2T3B5X5"/>
<dbReference type="RefSeq" id="XP_024722301.1">
    <property type="nucleotide sequence ID" value="XM_024862490.1"/>
</dbReference>
<dbReference type="GO" id="GO:0016929">
    <property type="term" value="F:deSUMOylase activity"/>
    <property type="evidence" value="ECO:0007669"/>
    <property type="project" value="TreeGrafter"/>
</dbReference>
<evidence type="ECO:0000256" key="5">
    <source>
        <dbReference type="SAM" id="MobiDB-lite"/>
    </source>
</evidence>
<sequence length="545" mass="61438">MTSQKRRASQELNRNSTEVLEPVQAPTTMTTISDAISRAWSWCRDWCTGWFGVPTYTTMSYTSSKIVADSHIQSSQERDDGATALKRQKLRPTNQSRSRSVVDEHRKAGRGKLDYTGCVTEDDFQQRINDYWAPPELGLLKASSKPEPRVEEPEPKAEEPVSDESKNSQGFLYRRYSDSFHSPSTGELILPPVRAPGPRLSFSLNPTTPKSVQRSQYSSRSKYRTPDNGITLEERLNNLLLTPEDEKEPALLNPSEFIAEKRSRLARERKVKEREAAIRAAKELRLTRRHPLKALVQPLSPAWESAVNDAQWTNSPHRVITTTIGGTELRLKDFQTLLGHHAWLNDEIINAYIEWIVDAANRAAAADPYGSGESAKQVPKFIAHNSFFYENLIKKGPASTQGLMRRKKAPGTSLMEVDSVFIPICKGSHWTVGVVRPIAKTIEYFDSMGGSPQHFVNLMRSWLKFQLGDAYIEEEWKTPRTACARQNNGYDCGVFVCTNAFCVALGLDTSCYRESDMTQQRRNIAAVLLNRGFTGDFEWAKGGLI</sequence>
<feature type="region of interest" description="Disordered" evidence="5">
    <location>
        <begin position="139"/>
        <end position="168"/>
    </location>
</feature>
<dbReference type="InParanoid" id="A0A2T3B5X5"/>
<feature type="region of interest" description="Disordered" evidence="5">
    <location>
        <begin position="199"/>
        <end position="227"/>
    </location>
</feature>
<reference evidence="7 8" key="1">
    <citation type="journal article" date="2018" name="New Phytol.">
        <title>Comparative genomics and transcriptomics depict ericoid mycorrhizal fungi as versatile saprotrophs and plant mutualists.</title>
        <authorList>
            <person name="Martino E."/>
            <person name="Morin E."/>
            <person name="Grelet G.A."/>
            <person name="Kuo A."/>
            <person name="Kohler A."/>
            <person name="Daghino S."/>
            <person name="Barry K.W."/>
            <person name="Cichocki N."/>
            <person name="Clum A."/>
            <person name="Dockter R.B."/>
            <person name="Hainaut M."/>
            <person name="Kuo R.C."/>
            <person name="LaButti K."/>
            <person name="Lindahl B.D."/>
            <person name="Lindquist E.A."/>
            <person name="Lipzen A."/>
            <person name="Khouja H.R."/>
            <person name="Magnuson J."/>
            <person name="Murat C."/>
            <person name="Ohm R.A."/>
            <person name="Singer S.W."/>
            <person name="Spatafora J.W."/>
            <person name="Wang M."/>
            <person name="Veneault-Fourrey C."/>
            <person name="Henrissat B."/>
            <person name="Grigoriev I.V."/>
            <person name="Martin F.M."/>
            <person name="Perotto S."/>
        </authorList>
    </citation>
    <scope>NUCLEOTIDE SEQUENCE [LARGE SCALE GENOMIC DNA]</scope>
    <source>
        <strain evidence="7 8">ATCC 22711</strain>
    </source>
</reference>
<evidence type="ECO:0000256" key="3">
    <source>
        <dbReference type="ARBA" id="ARBA00022801"/>
    </source>
</evidence>
<gene>
    <name evidence="7" type="ORF">M430DRAFT_137089</name>
</gene>
<evidence type="ECO:0000256" key="4">
    <source>
        <dbReference type="ARBA" id="ARBA00022807"/>
    </source>
</evidence>
<proteinExistence type="inferred from homology"/>
<keyword evidence="4" id="KW-0788">Thiol protease</keyword>
<feature type="region of interest" description="Disordered" evidence="5">
    <location>
        <begin position="71"/>
        <end position="107"/>
    </location>
</feature>
<dbReference type="SUPFAM" id="SSF54001">
    <property type="entry name" value="Cysteine proteinases"/>
    <property type="match status" value="1"/>
</dbReference>
<feature type="compositionally biased region" description="Basic and acidic residues" evidence="5">
    <location>
        <begin position="144"/>
        <end position="166"/>
    </location>
</feature>
<dbReference type="GO" id="GO:0006508">
    <property type="term" value="P:proteolysis"/>
    <property type="evidence" value="ECO:0007669"/>
    <property type="project" value="UniProtKB-KW"/>
</dbReference>
<accession>A0A2T3B5X5</accession>
<evidence type="ECO:0000256" key="2">
    <source>
        <dbReference type="ARBA" id="ARBA00022670"/>
    </source>
</evidence>
<dbReference type="GO" id="GO:0016926">
    <property type="term" value="P:protein desumoylation"/>
    <property type="evidence" value="ECO:0007669"/>
    <property type="project" value="TreeGrafter"/>
</dbReference>
<dbReference type="OrthoDB" id="1939479at2759"/>
<dbReference type="InterPro" id="IPR038765">
    <property type="entry name" value="Papain-like_cys_pep_sf"/>
</dbReference>
<dbReference type="InterPro" id="IPR003653">
    <property type="entry name" value="Peptidase_C48_C"/>
</dbReference>
<dbReference type="Proteomes" id="UP000241818">
    <property type="component" value="Unassembled WGS sequence"/>
</dbReference>
<dbReference type="EMBL" id="KZ679009">
    <property type="protein sequence ID" value="PSS22146.1"/>
    <property type="molecule type" value="Genomic_DNA"/>
</dbReference>
<keyword evidence="2" id="KW-0645">Protease</keyword>
<dbReference type="GO" id="GO:0005634">
    <property type="term" value="C:nucleus"/>
    <property type="evidence" value="ECO:0007669"/>
    <property type="project" value="TreeGrafter"/>
</dbReference>
<protein>
    <recommendedName>
        <fullName evidence="6">Ubiquitin-like protease family profile domain-containing protein</fullName>
    </recommendedName>
</protein>
<comment type="similarity">
    <text evidence="1">Belongs to the peptidase C48 family.</text>
</comment>
<organism evidence="7 8">
    <name type="scientific">Amorphotheca resinae ATCC 22711</name>
    <dbReference type="NCBI Taxonomy" id="857342"/>
    <lineage>
        <taxon>Eukaryota</taxon>
        <taxon>Fungi</taxon>
        <taxon>Dikarya</taxon>
        <taxon>Ascomycota</taxon>
        <taxon>Pezizomycotina</taxon>
        <taxon>Leotiomycetes</taxon>
        <taxon>Helotiales</taxon>
        <taxon>Amorphothecaceae</taxon>
        <taxon>Amorphotheca</taxon>
    </lineage>
</organism>
<keyword evidence="8" id="KW-1185">Reference proteome</keyword>
<evidence type="ECO:0000256" key="1">
    <source>
        <dbReference type="ARBA" id="ARBA00005234"/>
    </source>
</evidence>